<gene>
    <name evidence="15" type="ORF">LCGC14_2597640</name>
</gene>
<evidence type="ECO:0000256" key="1">
    <source>
        <dbReference type="ARBA" id="ARBA00004167"/>
    </source>
</evidence>
<dbReference type="PANTHER" id="PTHR30627">
    <property type="entry name" value="PEPTIDOGLYCAN D,D-TRANSPEPTIDASE"/>
    <property type="match status" value="1"/>
</dbReference>
<keyword evidence="7" id="KW-0378">Hydrolase</keyword>
<protein>
    <recommendedName>
        <fullName evidence="16">Penicillin-binding protein 2</fullName>
    </recommendedName>
</protein>
<keyword evidence="4" id="KW-0997">Cell inner membrane</keyword>
<evidence type="ECO:0000256" key="5">
    <source>
        <dbReference type="ARBA" id="ARBA00022670"/>
    </source>
</evidence>
<dbReference type="GO" id="GO:0071972">
    <property type="term" value="F:peptidoglycan L,D-transpeptidase activity"/>
    <property type="evidence" value="ECO:0007669"/>
    <property type="project" value="TreeGrafter"/>
</dbReference>
<keyword evidence="10" id="KW-1133">Transmembrane helix</keyword>
<dbReference type="SUPFAM" id="SSF56519">
    <property type="entry name" value="Penicillin binding protein dimerisation domain"/>
    <property type="match status" value="1"/>
</dbReference>
<proteinExistence type="predicted"/>
<sequence>VLAEIEPNGAFNPVVIKSDIDEETALTLRELEPVAPGLKLLVEPTREYLAAPYLSHVLGYVGPISQDEYEELSDQGYLFQDYTGKSGVEFTYESLLRGRPGKKLIEVDALGRELKVISERRPLDGTNLVLTIDLDLQKMVQDTLQEFTAEGDNAAAIVMDIHNGDILAMVSLPGFDNNAFSGPLSDADLAAIIDAPGKPLVNHALAERYPPGSTFKTIVGAAALQEGIAYTGTTITSRGYITVENEYDPNVVTPFYDWSALGALDFYDGIAMSSNVYFYYLAGGKADEGFPGLGEARVAKYARAFGLGAPTGIDLPGESAGLVPDAQWKKETFGDSWFLGDTYNFGIGQGYLSATPLQIITAVSAIGNGGKVVRPHLLREVQDSHGNVLQRFEKSVRGIVPVEPEYLQIVKEAMRESVSRGVAQNAAVPGLEVAGKTGTAEFGPARPGSQETHGWFVGFAPYDEPE</sequence>
<evidence type="ECO:0000256" key="7">
    <source>
        <dbReference type="ARBA" id="ARBA00022801"/>
    </source>
</evidence>
<evidence type="ECO:0000256" key="4">
    <source>
        <dbReference type="ARBA" id="ARBA00022519"/>
    </source>
</evidence>
<keyword evidence="5" id="KW-0645">Protease</keyword>
<dbReference type="SUPFAM" id="SSF56601">
    <property type="entry name" value="beta-lactamase/transpeptidase-like"/>
    <property type="match status" value="1"/>
</dbReference>
<dbReference type="Pfam" id="PF03717">
    <property type="entry name" value="PBP_dimer"/>
    <property type="match status" value="1"/>
</dbReference>
<organism evidence="15">
    <name type="scientific">marine sediment metagenome</name>
    <dbReference type="NCBI Taxonomy" id="412755"/>
    <lineage>
        <taxon>unclassified sequences</taxon>
        <taxon>metagenomes</taxon>
        <taxon>ecological metagenomes</taxon>
    </lineage>
</organism>
<dbReference type="PANTHER" id="PTHR30627:SF2">
    <property type="entry name" value="PEPTIDOGLYCAN D,D-TRANSPEPTIDASE MRDA"/>
    <property type="match status" value="1"/>
</dbReference>
<evidence type="ECO:0000256" key="12">
    <source>
        <dbReference type="ARBA" id="ARBA00023316"/>
    </source>
</evidence>
<evidence type="ECO:0000256" key="3">
    <source>
        <dbReference type="ARBA" id="ARBA00022475"/>
    </source>
</evidence>
<reference evidence="15" key="1">
    <citation type="journal article" date="2015" name="Nature">
        <title>Complex archaea that bridge the gap between prokaryotes and eukaryotes.</title>
        <authorList>
            <person name="Spang A."/>
            <person name="Saw J.H."/>
            <person name="Jorgensen S.L."/>
            <person name="Zaremba-Niedzwiedzka K."/>
            <person name="Martijn J."/>
            <person name="Lind A.E."/>
            <person name="van Eijk R."/>
            <person name="Schleper C."/>
            <person name="Guy L."/>
            <person name="Ettema T.J."/>
        </authorList>
    </citation>
    <scope>NUCLEOTIDE SEQUENCE</scope>
</reference>
<dbReference type="GO" id="GO:0009002">
    <property type="term" value="F:serine-type D-Ala-D-Ala carboxypeptidase activity"/>
    <property type="evidence" value="ECO:0007669"/>
    <property type="project" value="InterPro"/>
</dbReference>
<accession>A0A0F9AXL1</accession>
<dbReference type="Pfam" id="PF00905">
    <property type="entry name" value="Transpeptidase"/>
    <property type="match status" value="1"/>
</dbReference>
<evidence type="ECO:0000256" key="6">
    <source>
        <dbReference type="ARBA" id="ARBA00022692"/>
    </source>
</evidence>
<feature type="domain" description="Penicillin-binding protein transpeptidase" evidence="13">
    <location>
        <begin position="155"/>
        <end position="465"/>
    </location>
</feature>
<keyword evidence="6" id="KW-0812">Transmembrane</keyword>
<keyword evidence="12" id="KW-0961">Cell wall biogenesis/degradation</keyword>
<dbReference type="InterPro" id="IPR005311">
    <property type="entry name" value="PBP_dimer"/>
</dbReference>
<feature type="non-terminal residue" evidence="15">
    <location>
        <position position="466"/>
    </location>
</feature>
<keyword evidence="3" id="KW-1003">Cell membrane</keyword>
<dbReference type="GO" id="GO:0008658">
    <property type="term" value="F:penicillin binding"/>
    <property type="evidence" value="ECO:0007669"/>
    <property type="project" value="InterPro"/>
</dbReference>
<name>A0A0F9AXL1_9ZZZZ</name>
<keyword evidence="11" id="KW-0472">Membrane</keyword>
<dbReference type="InterPro" id="IPR050515">
    <property type="entry name" value="Beta-lactam/transpept"/>
</dbReference>
<dbReference type="InterPro" id="IPR012338">
    <property type="entry name" value="Beta-lactam/transpept-like"/>
</dbReference>
<dbReference type="InterPro" id="IPR001460">
    <property type="entry name" value="PCN-bd_Tpept"/>
</dbReference>
<evidence type="ECO:0000256" key="9">
    <source>
        <dbReference type="ARBA" id="ARBA00022984"/>
    </source>
</evidence>
<evidence type="ECO:0000259" key="14">
    <source>
        <dbReference type="Pfam" id="PF03717"/>
    </source>
</evidence>
<dbReference type="GO" id="GO:0009252">
    <property type="term" value="P:peptidoglycan biosynthetic process"/>
    <property type="evidence" value="ECO:0007669"/>
    <property type="project" value="UniProtKB-KW"/>
</dbReference>
<feature type="domain" description="Penicillin-binding protein dimerisation" evidence="14">
    <location>
        <begin position="6"/>
        <end position="116"/>
    </location>
</feature>
<dbReference type="GO" id="GO:0006508">
    <property type="term" value="P:proteolysis"/>
    <property type="evidence" value="ECO:0007669"/>
    <property type="project" value="UniProtKB-KW"/>
</dbReference>
<evidence type="ECO:0000259" key="13">
    <source>
        <dbReference type="Pfam" id="PF00905"/>
    </source>
</evidence>
<dbReference type="InterPro" id="IPR017790">
    <property type="entry name" value="Penicillin-binding_protein_2"/>
</dbReference>
<dbReference type="InterPro" id="IPR036138">
    <property type="entry name" value="PBP_dimer_sf"/>
</dbReference>
<comment type="subcellular location">
    <subcellularLocation>
        <location evidence="2">Cell membrane</location>
    </subcellularLocation>
    <subcellularLocation>
        <location evidence="1">Membrane</location>
        <topology evidence="1">Single-pass membrane protein</topology>
    </subcellularLocation>
</comment>
<dbReference type="Gene3D" id="3.40.710.10">
    <property type="entry name" value="DD-peptidase/beta-lactamase superfamily"/>
    <property type="match status" value="1"/>
</dbReference>
<comment type="caution">
    <text evidence="15">The sequence shown here is derived from an EMBL/GenBank/DDBJ whole genome shotgun (WGS) entry which is preliminary data.</text>
</comment>
<dbReference type="EMBL" id="LAZR01043774">
    <property type="protein sequence ID" value="KKL06277.1"/>
    <property type="molecule type" value="Genomic_DNA"/>
</dbReference>
<dbReference type="AlphaFoldDB" id="A0A0F9AXL1"/>
<dbReference type="NCBIfam" id="TIGR03423">
    <property type="entry name" value="pbp2_mrdA"/>
    <property type="match status" value="1"/>
</dbReference>
<keyword evidence="8" id="KW-0133">Cell shape</keyword>
<evidence type="ECO:0008006" key="16">
    <source>
        <dbReference type="Google" id="ProtNLM"/>
    </source>
</evidence>
<evidence type="ECO:0000256" key="2">
    <source>
        <dbReference type="ARBA" id="ARBA00004236"/>
    </source>
</evidence>
<feature type="non-terminal residue" evidence="15">
    <location>
        <position position="1"/>
    </location>
</feature>
<dbReference type="GO" id="GO:0008360">
    <property type="term" value="P:regulation of cell shape"/>
    <property type="evidence" value="ECO:0007669"/>
    <property type="project" value="UniProtKB-KW"/>
</dbReference>
<dbReference type="GO" id="GO:0005886">
    <property type="term" value="C:plasma membrane"/>
    <property type="evidence" value="ECO:0007669"/>
    <property type="project" value="UniProtKB-SubCell"/>
</dbReference>
<evidence type="ECO:0000256" key="8">
    <source>
        <dbReference type="ARBA" id="ARBA00022960"/>
    </source>
</evidence>
<evidence type="ECO:0000256" key="10">
    <source>
        <dbReference type="ARBA" id="ARBA00022989"/>
    </source>
</evidence>
<evidence type="ECO:0000256" key="11">
    <source>
        <dbReference type="ARBA" id="ARBA00023136"/>
    </source>
</evidence>
<keyword evidence="9" id="KW-0573">Peptidoglycan synthesis</keyword>
<evidence type="ECO:0000313" key="15">
    <source>
        <dbReference type="EMBL" id="KKL06277.1"/>
    </source>
</evidence>
<dbReference type="Gene3D" id="3.90.1310.10">
    <property type="entry name" value="Penicillin-binding protein 2a (Domain 2)"/>
    <property type="match status" value="1"/>
</dbReference>
<dbReference type="GO" id="GO:0071555">
    <property type="term" value="P:cell wall organization"/>
    <property type="evidence" value="ECO:0007669"/>
    <property type="project" value="UniProtKB-KW"/>
</dbReference>